<dbReference type="InterPro" id="IPR026444">
    <property type="entry name" value="Secre_tail"/>
</dbReference>
<evidence type="ECO:0000313" key="2">
    <source>
        <dbReference type="Proteomes" id="UP000326380"/>
    </source>
</evidence>
<dbReference type="SUPFAM" id="SSF82171">
    <property type="entry name" value="DPP6 N-terminal domain-like"/>
    <property type="match status" value="1"/>
</dbReference>
<dbReference type="Gene3D" id="2.80.10.50">
    <property type="match status" value="3"/>
</dbReference>
<name>A0AA88K0A7_9BACT</name>
<dbReference type="Pfam" id="PF17164">
    <property type="entry name" value="DUF5122"/>
    <property type="match status" value="5"/>
</dbReference>
<dbReference type="AlphaFoldDB" id="A0AA88K0A7"/>
<proteinExistence type="predicted"/>
<dbReference type="EMBL" id="VTWU01000001">
    <property type="protein sequence ID" value="KAA9339393.1"/>
    <property type="molecule type" value="Genomic_DNA"/>
</dbReference>
<evidence type="ECO:0000313" key="1">
    <source>
        <dbReference type="EMBL" id="KAA9339393.1"/>
    </source>
</evidence>
<comment type="caution">
    <text evidence="1">The sequence shown here is derived from an EMBL/GenBank/DDBJ whole genome shotgun (WGS) entry which is preliminary data.</text>
</comment>
<dbReference type="NCBIfam" id="TIGR02608">
    <property type="entry name" value="delta_60_rpt"/>
    <property type="match status" value="6"/>
</dbReference>
<dbReference type="Proteomes" id="UP000326380">
    <property type="component" value="Unassembled WGS sequence"/>
</dbReference>
<keyword evidence="2" id="KW-1185">Reference proteome</keyword>
<accession>A0AA88K0A7</accession>
<organism evidence="1 2">
    <name type="scientific">Hymenobacter busanensis</name>
    <dbReference type="NCBI Taxonomy" id="2607656"/>
    <lineage>
        <taxon>Bacteria</taxon>
        <taxon>Pseudomonadati</taxon>
        <taxon>Bacteroidota</taxon>
        <taxon>Cytophagia</taxon>
        <taxon>Cytophagales</taxon>
        <taxon>Hymenobacteraceae</taxon>
        <taxon>Hymenobacter</taxon>
    </lineage>
</organism>
<gene>
    <name evidence="1" type="ORF">F0P96_01885</name>
</gene>
<dbReference type="InterPro" id="IPR013431">
    <property type="entry name" value="Delta_60_rpt"/>
</dbReference>
<sequence>MLLVYARCALSGLWAGLFLAYQGLDTNKKNHTFTQNNHFIFQPPFMRNLFTLAVFASALHALPTVAQQAGSLDAGFGSGGKVLPTFGLSGVSMQARGVKQQADGRLVVVGDQSNGIILTRLLADGTTDSLFGTAGLGAVSSGGSANLFVGSGLAVQPDGKYVVSGSAGGPGYVARHNPDGSFDTGFGEMTGQGAARTGYRKVIYPGLGNLGGIWYGSIVNPDGSITVAGDRHSLAANFNNNVVHTFSASGDDVAQYGVSTSQLNFVTNVPHYFTDIARLPNGKSMAVGQCTYDFLLSQALPDGSHDSGFGPRGFGLAFCLDINRSAGITAQGIAAQPDGKLVVVGSRRGKAMILRMNSDATLDASFGNQGIVDLTIGSLAVLNKVQVQSDGKIVAVGAAKTATSNNDFVLVRLQSDGSPDPGFGTNGISVTDIGNDSEDVINGLDIQADGKIVVAGYTTPAGSTTKQFIVARYLGTAAALPNGIWTGLTSTASGVATNWSNNVLPAATDNLVFPAGTPNYAQVTGTLNGSSITVAPGATLTLASTGTLTATGTVTNNGTLNLLGTLRMQGTAAQELRGSAFEAHNLEVGPAGVVLTTPLTVHRMLTLGGGLQTDGQPLVLASDASNSAMVVNRGGGITGNVTMQRAITASLNPGTGYRHFSSPVVGAALSGLATNGFTPVLNQAYNTSSNPSTVQPFPNIFEYIEGRPNTATDFDLGWQVPTGTMGAGKGYTVNLPASATVALTGPVNAGPVTIPLNYSGSGNGWNLVGNPYPAPIDWNQVAVPSGVGTALYMYRSSGPYAGTYTSFVNGVGSGSVVPAMQGFFVRALAPGKSLLLDESVRMQSYANPAFYRSGTDTRPQLQLDLSAAGAATPFDVTYVYCEAGATPAADARFDAWKVISTQAGLYTQAGNDALSINGLPALSATSLAVPLVVRVPQAGTYSLSASLLHFPAGAEVKLQDLQTGQQQDLLANSTYTFTETTGTGAAARFLLQLRSSVATATSAKSVSLLGVYPNPMTQGRLHVSLDNVRAAVATVQLLNSLGQVVASEVLPVVRGQVNGLVTAHGAAAGVYTLRVMAGAETMTRKVTIVN</sequence>
<dbReference type="NCBIfam" id="TIGR04183">
    <property type="entry name" value="Por_Secre_tail"/>
    <property type="match status" value="1"/>
</dbReference>
<reference evidence="1 2" key="1">
    <citation type="submission" date="2019-09" db="EMBL/GenBank/DDBJ databases">
        <title>Genome sequence of Hymenobacter sp. M3.</title>
        <authorList>
            <person name="Srinivasan S."/>
        </authorList>
    </citation>
    <scope>NUCLEOTIDE SEQUENCE [LARGE SCALE GENOMIC DNA]</scope>
    <source>
        <strain evidence="1 2">M3</strain>
    </source>
</reference>
<protein>
    <submittedName>
        <fullName evidence="1">T9SS type A sorting domain-containing protein</fullName>
    </submittedName>
</protein>